<evidence type="ECO:0000313" key="10">
    <source>
        <dbReference type="EMBL" id="EDZ39163.1"/>
    </source>
</evidence>
<proteinExistence type="inferred from homology"/>
<dbReference type="AlphaFoldDB" id="B6APH7"/>
<dbReference type="PANTHER" id="PTHR12220">
    <property type="entry name" value="50S/60S RIBOSOMAL PROTEIN L16"/>
    <property type="match status" value="1"/>
</dbReference>
<dbReference type="GO" id="GO:0019843">
    <property type="term" value="F:rRNA binding"/>
    <property type="evidence" value="ECO:0007669"/>
    <property type="project" value="UniProtKB-UniRule"/>
</dbReference>
<dbReference type="PANTHER" id="PTHR12220:SF13">
    <property type="entry name" value="LARGE RIBOSOMAL SUBUNIT PROTEIN UL16M"/>
    <property type="match status" value="1"/>
</dbReference>
<dbReference type="PRINTS" id="PR00060">
    <property type="entry name" value="RIBOSOMALL16"/>
</dbReference>
<evidence type="ECO:0000256" key="8">
    <source>
        <dbReference type="RuleBase" id="RU004413"/>
    </source>
</evidence>
<dbReference type="InterPro" id="IPR047873">
    <property type="entry name" value="Ribosomal_uL16"/>
</dbReference>
<evidence type="ECO:0000256" key="3">
    <source>
        <dbReference type="ARBA" id="ARBA00022730"/>
    </source>
</evidence>
<dbReference type="NCBIfam" id="TIGR01164">
    <property type="entry name" value="rplP_bact"/>
    <property type="match status" value="1"/>
</dbReference>
<dbReference type="FunFam" id="3.90.1170.10:FF:000001">
    <property type="entry name" value="50S ribosomal protein L16"/>
    <property type="match status" value="1"/>
</dbReference>
<dbReference type="EMBL" id="DS995260">
    <property type="protein sequence ID" value="EDZ39163.1"/>
    <property type="molecule type" value="Genomic_DNA"/>
</dbReference>
<protein>
    <recommendedName>
        <fullName evidence="6 7">Large ribosomal subunit protein uL16</fullName>
    </recommendedName>
</protein>
<keyword evidence="3 7" id="KW-0699">rRNA-binding</keyword>
<dbReference type="InterPro" id="IPR000114">
    <property type="entry name" value="Ribosomal_uL16_bact-type"/>
</dbReference>
<evidence type="ECO:0000256" key="4">
    <source>
        <dbReference type="ARBA" id="ARBA00022980"/>
    </source>
</evidence>
<dbReference type="InterPro" id="IPR020798">
    <property type="entry name" value="Ribosomal_uL16_CS"/>
</dbReference>
<dbReference type="PROSITE" id="PS00701">
    <property type="entry name" value="RIBOSOMAL_L16_2"/>
    <property type="match status" value="1"/>
</dbReference>
<dbReference type="CDD" id="cd01433">
    <property type="entry name" value="Ribosomal_L16_L10e"/>
    <property type="match status" value="1"/>
</dbReference>
<dbReference type="GO" id="GO:0022625">
    <property type="term" value="C:cytosolic large ribosomal subunit"/>
    <property type="evidence" value="ECO:0007669"/>
    <property type="project" value="TreeGrafter"/>
</dbReference>
<comment type="subunit">
    <text evidence="7 9">Part of the 50S ribosomal subunit.</text>
</comment>
<reference evidence="10" key="1">
    <citation type="journal article" date="2004" name="Nature">
        <title>Community structure and metabolism through reconstruction of microbial genomes from the environment.</title>
        <authorList>
            <person name="Tyson G.W."/>
            <person name="Chapman J."/>
            <person name="Hugenholtz P."/>
            <person name="Allen E.E."/>
            <person name="Ram R.J."/>
            <person name="Richardson P.M."/>
            <person name="Solovyev V.V."/>
            <person name="Rubin E.M."/>
            <person name="Rokhsar D.S."/>
            <person name="Banfield J.F."/>
        </authorList>
    </citation>
    <scope>NUCLEOTIDE SEQUENCE [LARGE SCALE GENOMIC DNA]</scope>
</reference>
<accession>B6APH7</accession>
<keyword evidence="4 7" id="KW-0689">Ribosomal protein</keyword>
<keyword evidence="5 7" id="KW-0687">Ribonucleoprotein</keyword>
<dbReference type="GO" id="GO:0003735">
    <property type="term" value="F:structural constituent of ribosome"/>
    <property type="evidence" value="ECO:0007669"/>
    <property type="project" value="InterPro"/>
</dbReference>
<sequence>MMKGNLKGKAYRGSELAFGDYGLKALEPVWLTARQIEAGRIAITRYVKRGGKVWIRVFPDKPITKKPAETRMGSGKGNPEYWVAVIKPGRIIFEMEGVSPEIAQEALRLASYKMPMATKIVTRGEEA</sequence>
<dbReference type="GO" id="GO:0000049">
    <property type="term" value="F:tRNA binding"/>
    <property type="evidence" value="ECO:0007669"/>
    <property type="project" value="UniProtKB-KW"/>
</dbReference>
<evidence type="ECO:0000256" key="6">
    <source>
        <dbReference type="ARBA" id="ARBA00035198"/>
    </source>
</evidence>
<name>B6APH7_9BACT</name>
<evidence type="ECO:0000256" key="5">
    <source>
        <dbReference type="ARBA" id="ARBA00023274"/>
    </source>
</evidence>
<keyword evidence="7 9" id="KW-0694">RNA-binding</keyword>
<dbReference type="GO" id="GO:0006412">
    <property type="term" value="P:translation"/>
    <property type="evidence" value="ECO:0007669"/>
    <property type="project" value="UniProtKB-UniRule"/>
</dbReference>
<dbReference type="Gene3D" id="3.90.1170.10">
    <property type="entry name" value="Ribosomal protein L10e/L16"/>
    <property type="match status" value="1"/>
</dbReference>
<keyword evidence="2 7" id="KW-0820">tRNA-binding</keyword>
<organism evidence="10">
    <name type="scientific">Leptospirillum sp. Group II '5-way CG'</name>
    <dbReference type="NCBI Taxonomy" id="419541"/>
    <lineage>
        <taxon>Bacteria</taxon>
        <taxon>Pseudomonadati</taxon>
        <taxon>Nitrospirota</taxon>
        <taxon>Nitrospiria</taxon>
        <taxon>Nitrospirales</taxon>
        <taxon>Nitrospiraceae</taxon>
        <taxon>Leptospirillum</taxon>
    </lineage>
</organism>
<dbReference type="HAMAP" id="MF_01342">
    <property type="entry name" value="Ribosomal_uL16"/>
    <property type="match status" value="1"/>
</dbReference>
<comment type="similarity">
    <text evidence="1 7 8">Belongs to the universal ribosomal protein uL16 family.</text>
</comment>
<evidence type="ECO:0000256" key="1">
    <source>
        <dbReference type="ARBA" id="ARBA00008931"/>
    </source>
</evidence>
<evidence type="ECO:0000256" key="2">
    <source>
        <dbReference type="ARBA" id="ARBA00022555"/>
    </source>
</evidence>
<dbReference type="SUPFAM" id="SSF54686">
    <property type="entry name" value="Ribosomal protein L16p/L10e"/>
    <property type="match status" value="1"/>
</dbReference>
<dbReference type="InterPro" id="IPR036920">
    <property type="entry name" value="Ribosomal_uL16_sf"/>
</dbReference>
<dbReference type="PROSITE" id="PS00586">
    <property type="entry name" value="RIBOSOMAL_L16_1"/>
    <property type="match status" value="1"/>
</dbReference>
<evidence type="ECO:0000256" key="7">
    <source>
        <dbReference type="HAMAP-Rule" id="MF_01342"/>
    </source>
</evidence>
<reference evidence="10" key="2">
    <citation type="journal article" date="2008" name="PLoS Biol.">
        <title>Population genomic analysis of strain variation in Leptospirillum group II bacteria involved in acid mine drainage formation.</title>
        <authorList>
            <person name="Simmons S.L."/>
            <person name="Dibartolo G."/>
            <person name="Denef V.J."/>
            <person name="Goltsman D.S."/>
            <person name="Thelen M.P."/>
            <person name="Banfield J.F."/>
        </authorList>
    </citation>
    <scope>NUCLEOTIDE SEQUENCE [LARGE SCALE GENOMIC DNA]</scope>
</reference>
<evidence type="ECO:0000256" key="9">
    <source>
        <dbReference type="RuleBase" id="RU004414"/>
    </source>
</evidence>
<dbReference type="Pfam" id="PF00252">
    <property type="entry name" value="Ribosomal_L16"/>
    <property type="match status" value="1"/>
</dbReference>
<gene>
    <name evidence="7" type="primary">rplP</name>
    <name evidence="10" type="ORF">CGL2_11212013</name>
</gene>
<comment type="function">
    <text evidence="7 9">Binds 23S rRNA and is also seen to make contacts with the A and possibly P site tRNAs.</text>
</comment>
<dbReference type="InterPro" id="IPR016180">
    <property type="entry name" value="Ribosomal_uL16_dom"/>
</dbReference>